<dbReference type="InterPro" id="IPR050490">
    <property type="entry name" value="Bact_solute-bd_prot1"/>
</dbReference>
<dbReference type="RefSeq" id="WP_144845544.1">
    <property type="nucleotide sequence ID" value="NZ_VNJI01000008.1"/>
</dbReference>
<dbReference type="Pfam" id="PF01547">
    <property type="entry name" value="SBP_bac_1"/>
    <property type="match status" value="1"/>
</dbReference>
<dbReference type="OrthoDB" id="9798191at2"/>
<accession>A0A559KE90</accession>
<dbReference type="InterPro" id="IPR006059">
    <property type="entry name" value="SBP"/>
</dbReference>
<evidence type="ECO:0000256" key="3">
    <source>
        <dbReference type="SAM" id="MobiDB-lite"/>
    </source>
</evidence>
<feature type="compositionally biased region" description="Low complexity" evidence="3">
    <location>
        <begin position="35"/>
        <end position="59"/>
    </location>
</feature>
<organism evidence="5 6">
    <name type="scientific">Paenibacillus cremeus</name>
    <dbReference type="NCBI Taxonomy" id="2163881"/>
    <lineage>
        <taxon>Bacteria</taxon>
        <taxon>Bacillati</taxon>
        <taxon>Bacillota</taxon>
        <taxon>Bacilli</taxon>
        <taxon>Bacillales</taxon>
        <taxon>Paenibacillaceae</taxon>
        <taxon>Paenibacillus</taxon>
    </lineage>
</organism>
<name>A0A559KE90_9BACL</name>
<dbReference type="PROSITE" id="PS51257">
    <property type="entry name" value="PROKAR_LIPOPROTEIN"/>
    <property type="match status" value="1"/>
</dbReference>
<keyword evidence="2" id="KW-0813">Transport</keyword>
<evidence type="ECO:0000256" key="1">
    <source>
        <dbReference type="ARBA" id="ARBA00008520"/>
    </source>
</evidence>
<evidence type="ECO:0000256" key="4">
    <source>
        <dbReference type="SAM" id="SignalP"/>
    </source>
</evidence>
<dbReference type="Gene3D" id="3.40.190.10">
    <property type="entry name" value="Periplasmic binding protein-like II"/>
    <property type="match status" value="2"/>
</dbReference>
<feature type="signal peptide" evidence="4">
    <location>
        <begin position="1"/>
        <end position="26"/>
    </location>
</feature>
<comment type="caution">
    <text evidence="5">The sequence shown here is derived from an EMBL/GenBank/DDBJ whole genome shotgun (WGS) entry which is preliminary data.</text>
</comment>
<dbReference type="AlphaFoldDB" id="A0A559KE90"/>
<dbReference type="PANTHER" id="PTHR43649">
    <property type="entry name" value="ARABINOSE-BINDING PROTEIN-RELATED"/>
    <property type="match status" value="1"/>
</dbReference>
<gene>
    <name evidence="5" type="ORF">FPZ49_08615</name>
</gene>
<comment type="similarity">
    <text evidence="1">Belongs to the bacterial solute-binding protein 1 family.</text>
</comment>
<evidence type="ECO:0000313" key="6">
    <source>
        <dbReference type="Proteomes" id="UP000317036"/>
    </source>
</evidence>
<feature type="region of interest" description="Disordered" evidence="3">
    <location>
        <begin position="29"/>
        <end position="61"/>
    </location>
</feature>
<dbReference type="PANTHER" id="PTHR43649:SF29">
    <property type="entry name" value="OSMOPROTECTIVE COMPOUNDS-BINDING PROTEIN GGTB"/>
    <property type="match status" value="1"/>
</dbReference>
<keyword evidence="6" id="KW-1185">Reference proteome</keyword>
<evidence type="ECO:0000256" key="2">
    <source>
        <dbReference type="ARBA" id="ARBA00022448"/>
    </source>
</evidence>
<evidence type="ECO:0000313" key="5">
    <source>
        <dbReference type="EMBL" id="TVY10446.1"/>
    </source>
</evidence>
<proteinExistence type="inferred from homology"/>
<feature type="chain" id="PRO_5038425212" evidence="4">
    <location>
        <begin position="27"/>
        <end position="460"/>
    </location>
</feature>
<sequence length="460" mass="48812">MMNANSKRAAAASFITLVLLGTSACSSPINPGPAPSDSKPAATAPTPAAPAASASSAPSGQPKVIKVYTGAAPNETTKESRKKTIEAFEAKNPGYKIQWLEGDNQVEGGKLSTMLNSGVEVPDVINISTGPGRIQALASANLIMPLDQLYEQNKWKDKLNPGAVDFMKYNADKIYEVPNTVDAIQVYYNKEIFNRLGLQVPKTSDEFGDVLKKIKASGMTPIALGARNGYAIGWLFGNILQAVAGRAKTADILNDKAPWNDPDAVKAASLFGDWVKAGYIDKEAATIDDPGAKARFLDAKHAMIFIGAWFHVEIVDKKMQDIVGMFPLPSFKPGETPYPTGGLGNSWVVPSQVKDVSLAAKWLDFVLSKEYAAVTASNPAADSIIPSKAASEAKPVSKLLEQSIQSISGGSGYNPSVFMGAEAKDAYYQNLTGIIGGLVAPQKAMDNIEAADAKERKAAK</sequence>
<dbReference type="Proteomes" id="UP000317036">
    <property type="component" value="Unassembled WGS sequence"/>
</dbReference>
<protein>
    <submittedName>
        <fullName evidence="5">Extracellular solute-binding protein</fullName>
    </submittedName>
</protein>
<dbReference type="EMBL" id="VNJI01000008">
    <property type="protein sequence ID" value="TVY10446.1"/>
    <property type="molecule type" value="Genomic_DNA"/>
</dbReference>
<keyword evidence="4" id="KW-0732">Signal</keyword>
<dbReference type="SUPFAM" id="SSF53850">
    <property type="entry name" value="Periplasmic binding protein-like II"/>
    <property type="match status" value="1"/>
</dbReference>
<reference evidence="5 6" key="1">
    <citation type="submission" date="2019-07" db="EMBL/GenBank/DDBJ databases">
        <authorList>
            <person name="Kim J."/>
        </authorList>
    </citation>
    <scope>NUCLEOTIDE SEQUENCE [LARGE SCALE GENOMIC DNA]</scope>
    <source>
        <strain evidence="5 6">JC52</strain>
    </source>
</reference>